<feature type="transmembrane region" description="Helical" evidence="1">
    <location>
        <begin position="184"/>
        <end position="200"/>
    </location>
</feature>
<feature type="transmembrane region" description="Helical" evidence="1">
    <location>
        <begin position="128"/>
        <end position="147"/>
    </location>
</feature>
<evidence type="ECO:0000313" key="2">
    <source>
        <dbReference type="EMBL" id="SVC29686.1"/>
    </source>
</evidence>
<feature type="transmembrane region" description="Helical" evidence="1">
    <location>
        <begin position="206"/>
        <end position="223"/>
    </location>
</feature>
<keyword evidence="1" id="KW-0812">Transmembrane</keyword>
<dbReference type="AlphaFoldDB" id="A0A382KYY3"/>
<keyword evidence="1" id="KW-1133">Transmembrane helix</keyword>
<feature type="transmembrane region" description="Helical" evidence="1">
    <location>
        <begin position="101"/>
        <end position="121"/>
    </location>
</feature>
<evidence type="ECO:0008006" key="3">
    <source>
        <dbReference type="Google" id="ProtNLM"/>
    </source>
</evidence>
<evidence type="ECO:0000256" key="1">
    <source>
        <dbReference type="SAM" id="Phobius"/>
    </source>
</evidence>
<reference evidence="2" key="1">
    <citation type="submission" date="2018-05" db="EMBL/GenBank/DDBJ databases">
        <authorList>
            <person name="Lanie J.A."/>
            <person name="Ng W.-L."/>
            <person name="Kazmierczak K.M."/>
            <person name="Andrzejewski T.M."/>
            <person name="Davidsen T.M."/>
            <person name="Wayne K.J."/>
            <person name="Tettelin H."/>
            <person name="Glass J.I."/>
            <person name="Rusch D."/>
            <person name="Podicherti R."/>
            <person name="Tsui H.-C.T."/>
            <person name="Winkler M.E."/>
        </authorList>
    </citation>
    <scope>NUCLEOTIDE SEQUENCE</scope>
</reference>
<sequence>MNSPSKDIRVGLLLAIGLTLVFYWDLWTLVSTPMSGPLQDPAVSHWTFVPGIKTVQYEVFHHFNLLWSNLRGLGMPILVNDVQAAPLYPLTALLIWLPGEYFWNVFVLARWIVFASGAFLLASRCFRFNLVGSSIFVLTFVFALFHARWINHPFLNGMAAGVWYLYFTLTTLDTSRYKRALRNRIGLLWGLTVSTYSLITCGFPEAAITIALATVLIVPFALFHSMRSHKRFPALALMTIVLGNLLGFAIGIPQILALV</sequence>
<accession>A0A382KYY3</accession>
<feature type="transmembrane region" description="Helical" evidence="1">
    <location>
        <begin position="12"/>
        <end position="30"/>
    </location>
</feature>
<organism evidence="2">
    <name type="scientific">marine metagenome</name>
    <dbReference type="NCBI Taxonomy" id="408172"/>
    <lineage>
        <taxon>unclassified sequences</taxon>
        <taxon>metagenomes</taxon>
        <taxon>ecological metagenomes</taxon>
    </lineage>
</organism>
<feature type="transmembrane region" description="Helical" evidence="1">
    <location>
        <begin position="153"/>
        <end position="172"/>
    </location>
</feature>
<feature type="transmembrane region" description="Helical" evidence="1">
    <location>
        <begin position="235"/>
        <end position="256"/>
    </location>
</feature>
<keyword evidence="1" id="KW-0472">Membrane</keyword>
<feature type="non-terminal residue" evidence="2">
    <location>
        <position position="259"/>
    </location>
</feature>
<gene>
    <name evidence="2" type="ORF">METZ01_LOCUS282540</name>
</gene>
<name>A0A382KYY3_9ZZZZ</name>
<dbReference type="EMBL" id="UINC01083716">
    <property type="protein sequence ID" value="SVC29686.1"/>
    <property type="molecule type" value="Genomic_DNA"/>
</dbReference>
<proteinExistence type="predicted"/>
<protein>
    <recommendedName>
        <fullName evidence="3">Glycosyltransferase RgtA/B/C/D-like domain-containing protein</fullName>
    </recommendedName>
</protein>